<dbReference type="Gene3D" id="3.90.1640.10">
    <property type="entry name" value="inorganic pyrophosphatase (n-terminal core)"/>
    <property type="match status" value="1"/>
</dbReference>
<dbReference type="AlphaFoldDB" id="A0A2H0KKD7"/>
<dbReference type="SUPFAM" id="SSF64182">
    <property type="entry name" value="DHH phosphoesterases"/>
    <property type="match status" value="1"/>
</dbReference>
<organism evidence="3 4">
    <name type="scientific">Candidatus Roizmanbacteria bacterium CG11_big_fil_rev_8_21_14_0_20_37_16</name>
    <dbReference type="NCBI Taxonomy" id="1974857"/>
    <lineage>
        <taxon>Bacteria</taxon>
        <taxon>Candidatus Roizmaniibacteriota</taxon>
    </lineage>
</organism>
<dbReference type="PANTHER" id="PTHR47618">
    <property type="entry name" value="BIFUNCTIONAL OLIGORIBONUCLEASE AND PAP PHOSPHATASE NRNA"/>
    <property type="match status" value="1"/>
</dbReference>
<feature type="region of interest" description="Disordered" evidence="1">
    <location>
        <begin position="286"/>
        <end position="319"/>
    </location>
</feature>
<comment type="caution">
    <text evidence="3">The sequence shown here is derived from an EMBL/GenBank/DDBJ whole genome shotgun (WGS) entry which is preliminary data.</text>
</comment>
<dbReference type="PANTHER" id="PTHR47618:SF1">
    <property type="entry name" value="BIFUNCTIONAL OLIGORIBONUCLEASE AND PAP PHOSPHATASE NRNA"/>
    <property type="match status" value="1"/>
</dbReference>
<evidence type="ECO:0000259" key="2">
    <source>
        <dbReference type="Pfam" id="PF01368"/>
    </source>
</evidence>
<dbReference type="InterPro" id="IPR051319">
    <property type="entry name" value="Oligoribo/pAp-PDE_c-di-AMP_PDE"/>
</dbReference>
<gene>
    <name evidence="3" type="ORF">COV87_01870</name>
</gene>
<evidence type="ECO:0000256" key="1">
    <source>
        <dbReference type="SAM" id="MobiDB-lite"/>
    </source>
</evidence>
<dbReference type="Pfam" id="PF01368">
    <property type="entry name" value="DHH"/>
    <property type="match status" value="1"/>
</dbReference>
<sequence>MFPNTNTTLPKLADIIAKGTSGIIVLPTNPSPDAIAGATALYLGLLKMQKNVSLVCSSPIKSDAMAADKIQSSLTIGGDNLVVSFPYVDGTIDKIDYHIQGEKFNLVIAPRQGFPKLNPNQVEYSYTGGSFDFIITVDVPNLNAVGTLYTENQAQFQGKEIINIDRHLTNAFFGTVNYINKTSSSTCELVYKVLQQLQCEIDKDMSTNLYAGIAGATNTFTSYSVNAETFETIAALLKAGASKKISPQPVTRPPSFQQPVIQLQKNVSSPVFSVKQPGIERQQVQAITSVEAQESQSKEGAQSPQDWLKPNIFKGGGLV</sequence>
<feature type="domain" description="DDH" evidence="2">
    <location>
        <begin position="24"/>
        <end position="213"/>
    </location>
</feature>
<dbReference type="Proteomes" id="UP000229497">
    <property type="component" value="Unassembled WGS sequence"/>
</dbReference>
<reference evidence="3 4" key="1">
    <citation type="submission" date="2017-09" db="EMBL/GenBank/DDBJ databases">
        <title>Depth-based differentiation of microbial function through sediment-hosted aquifers and enrichment of novel symbionts in the deep terrestrial subsurface.</title>
        <authorList>
            <person name="Probst A.J."/>
            <person name="Ladd B."/>
            <person name="Jarett J.K."/>
            <person name="Geller-Mcgrath D.E."/>
            <person name="Sieber C.M."/>
            <person name="Emerson J.B."/>
            <person name="Anantharaman K."/>
            <person name="Thomas B.C."/>
            <person name="Malmstrom R."/>
            <person name="Stieglmeier M."/>
            <person name="Klingl A."/>
            <person name="Woyke T."/>
            <person name="Ryan C.M."/>
            <person name="Banfield J.F."/>
        </authorList>
    </citation>
    <scope>NUCLEOTIDE SEQUENCE [LARGE SCALE GENOMIC DNA]</scope>
    <source>
        <strain evidence="3">CG11_big_fil_rev_8_21_14_0_20_37_16</strain>
    </source>
</reference>
<dbReference type="EMBL" id="PCVK01000052">
    <property type="protein sequence ID" value="PIQ71709.1"/>
    <property type="molecule type" value="Genomic_DNA"/>
</dbReference>
<dbReference type="InterPro" id="IPR001667">
    <property type="entry name" value="DDH_dom"/>
</dbReference>
<protein>
    <recommendedName>
        <fullName evidence="2">DDH domain-containing protein</fullName>
    </recommendedName>
</protein>
<evidence type="ECO:0000313" key="3">
    <source>
        <dbReference type="EMBL" id="PIQ71709.1"/>
    </source>
</evidence>
<name>A0A2H0KKD7_9BACT</name>
<proteinExistence type="predicted"/>
<feature type="compositionally biased region" description="Polar residues" evidence="1">
    <location>
        <begin position="286"/>
        <end position="305"/>
    </location>
</feature>
<dbReference type="InterPro" id="IPR038763">
    <property type="entry name" value="DHH_sf"/>
</dbReference>
<evidence type="ECO:0000313" key="4">
    <source>
        <dbReference type="Proteomes" id="UP000229497"/>
    </source>
</evidence>
<accession>A0A2H0KKD7</accession>